<proteinExistence type="predicted"/>
<protein>
    <submittedName>
        <fullName evidence="2">Uncharacterized protein</fullName>
    </submittedName>
</protein>
<sequence length="419" mass="48113">MSHPSPLSQLEALQWPESGSINPSVFPVLIFFMIIKAITAFGCMALIFIPIFRKRSSSKTHWWLIRRQYLETHNDTPYLVPNRSLVVAVCELMSSLTYIMLAGMSYVRLKHQISHHQTLIIILCYGISFLPTFIGLWLAGWGLLYSSHCPHKKIKSQFTRIFSPRVFNLSWVTGSILFVIIVMQWGILLERYVRVFRQKQEDLVSFSDTAGVLFSNSTYRADELVLKELKAKETALNDEFHKLIALFEAWAACWVVLEIFLIVFYIFIFQRLVKLIRRLLRLCEAEKFVILNKSDINNSPKDSSEDQKSVAAISAFRKRLQFLALYIFSISLALLGEVAVAFANFYASQRLTNLALISVLSILIMLPSTFLSPILLFQAWQVISQRSVPESDEYESINLAKQIASAAHEEHTFPQDVWN</sequence>
<keyword evidence="1" id="KW-0812">Transmembrane</keyword>
<dbReference type="Proteomes" id="UP000765509">
    <property type="component" value="Unassembled WGS sequence"/>
</dbReference>
<keyword evidence="1" id="KW-1133">Transmembrane helix</keyword>
<feature type="transmembrane region" description="Helical" evidence="1">
    <location>
        <begin position="166"/>
        <end position="187"/>
    </location>
</feature>
<accession>A0A9Q3GNF4</accession>
<dbReference type="AlphaFoldDB" id="A0A9Q3GNF4"/>
<comment type="caution">
    <text evidence="2">The sequence shown here is derived from an EMBL/GenBank/DDBJ whole genome shotgun (WGS) entry which is preliminary data.</text>
</comment>
<keyword evidence="1" id="KW-0472">Membrane</keyword>
<feature type="transmembrane region" description="Helical" evidence="1">
    <location>
        <begin position="85"/>
        <end position="107"/>
    </location>
</feature>
<dbReference type="OrthoDB" id="2496582at2759"/>
<evidence type="ECO:0000313" key="3">
    <source>
        <dbReference type="Proteomes" id="UP000765509"/>
    </source>
</evidence>
<evidence type="ECO:0000313" key="2">
    <source>
        <dbReference type="EMBL" id="MBW0473172.1"/>
    </source>
</evidence>
<organism evidence="2 3">
    <name type="scientific">Austropuccinia psidii MF-1</name>
    <dbReference type="NCBI Taxonomy" id="1389203"/>
    <lineage>
        <taxon>Eukaryota</taxon>
        <taxon>Fungi</taxon>
        <taxon>Dikarya</taxon>
        <taxon>Basidiomycota</taxon>
        <taxon>Pucciniomycotina</taxon>
        <taxon>Pucciniomycetes</taxon>
        <taxon>Pucciniales</taxon>
        <taxon>Sphaerophragmiaceae</taxon>
        <taxon>Austropuccinia</taxon>
    </lineage>
</organism>
<gene>
    <name evidence="2" type="ORF">O181_012887</name>
</gene>
<feature type="transmembrane region" description="Helical" evidence="1">
    <location>
        <begin position="353"/>
        <end position="377"/>
    </location>
</feature>
<feature type="transmembrane region" description="Helical" evidence="1">
    <location>
        <begin position="323"/>
        <end position="347"/>
    </location>
</feature>
<feature type="transmembrane region" description="Helical" evidence="1">
    <location>
        <begin position="119"/>
        <end position="145"/>
    </location>
</feature>
<feature type="transmembrane region" description="Helical" evidence="1">
    <location>
        <begin position="249"/>
        <end position="269"/>
    </location>
</feature>
<name>A0A9Q3GNF4_9BASI</name>
<feature type="transmembrane region" description="Helical" evidence="1">
    <location>
        <begin position="25"/>
        <end position="49"/>
    </location>
</feature>
<reference evidence="2" key="1">
    <citation type="submission" date="2021-03" db="EMBL/GenBank/DDBJ databases">
        <title>Draft genome sequence of rust myrtle Austropuccinia psidii MF-1, a brazilian biotype.</title>
        <authorList>
            <person name="Quecine M.C."/>
            <person name="Pachon D.M.R."/>
            <person name="Bonatelli M.L."/>
            <person name="Correr F.H."/>
            <person name="Franceschini L.M."/>
            <person name="Leite T.F."/>
            <person name="Margarido G.R.A."/>
            <person name="Almeida C.A."/>
            <person name="Ferrarezi J.A."/>
            <person name="Labate C.A."/>
        </authorList>
    </citation>
    <scope>NUCLEOTIDE SEQUENCE</scope>
    <source>
        <strain evidence="2">MF-1</strain>
    </source>
</reference>
<keyword evidence="3" id="KW-1185">Reference proteome</keyword>
<dbReference type="EMBL" id="AVOT02003319">
    <property type="protein sequence ID" value="MBW0473172.1"/>
    <property type="molecule type" value="Genomic_DNA"/>
</dbReference>
<evidence type="ECO:0000256" key="1">
    <source>
        <dbReference type="SAM" id="Phobius"/>
    </source>
</evidence>